<keyword evidence="4" id="KW-1185">Reference proteome</keyword>
<evidence type="ECO:0000313" key="3">
    <source>
        <dbReference type="EMBL" id="QCC52913.1"/>
    </source>
</evidence>
<protein>
    <submittedName>
        <fullName evidence="3">Alpha-amylase</fullName>
    </submittedName>
</protein>
<sequence length="629" mass="70504">MAVGETHELAPRDPDPEGTYDWSVADAPEESDVAFGEDPIAYITPDEPGTYTVRLDAPDGTHELTVRVYPSDKSVTHQPGRSGYSGYSGISGVSGSGIGGRSGSGSGAGSGLGRKVGEQGRPRITLTGERVGDEVVITAHPKTAPKAPDEELDVEFFVDDRDDLAEYEIEGYEFRAPLSAVEEPVRIHGVAIGNQYSVPDTVSIHADGGVDRLNEPPEWTDGMSCYELYVRGFVEPEEGQSILEAIVEELDYIQDLGLNTLWFTPVLQNDDFDHGYNITDFYSIADDLGGEEHFHRLVEEAHDRDMKVLFDLVLNHSAREHEFFKKAEQGDPKYVDWYDWQDEENSVPDTYFDWPYIANFNYDNLEVRRYLLDAVEKWADEVDGFRCDMAWAVPRPFWQEIHDLTKEKDSEFLLMDETIPYVADFHNLCFDVHFDAGLYFDLLQIGQGNEPADQIFDSIDNRYHVGFPDHAGFLTYIENHDEDRYIEQCGEHAVRAAATAAFTVPGIPMVYAGQEIGERQRRGHIHWEYANEDLQDFHRDLTQTWEEIDALHVQADFESIDYESDTDSVTAFARDGEDGRYVVVLNFSEGTEVVGLGDEEVDAVDQITGENVAAEGGVTVEDAVILPAA</sequence>
<evidence type="ECO:0000259" key="2">
    <source>
        <dbReference type="SMART" id="SM00642"/>
    </source>
</evidence>
<feature type="compositionally biased region" description="Low complexity" evidence="1">
    <location>
        <begin position="80"/>
        <end position="91"/>
    </location>
</feature>
<feature type="region of interest" description="Disordered" evidence="1">
    <location>
        <begin position="1"/>
        <end position="23"/>
    </location>
</feature>
<dbReference type="KEGG" id="hsn:DV733_08980"/>
<dbReference type="SMART" id="SM00642">
    <property type="entry name" value="Aamy"/>
    <property type="match status" value="1"/>
</dbReference>
<reference evidence="3 4" key="1">
    <citation type="journal article" date="2019" name="Nat. Commun.">
        <title>A new type of DNA phosphorothioation-based antiviral system in archaea.</title>
        <authorList>
            <person name="Xiong L."/>
            <person name="Liu S."/>
            <person name="Chen S."/>
            <person name="Xiao Y."/>
            <person name="Zhu B."/>
            <person name="Gao Y."/>
            <person name="Zhang Y."/>
            <person name="Chen B."/>
            <person name="Luo J."/>
            <person name="Deng Z."/>
            <person name="Chen X."/>
            <person name="Wang L."/>
            <person name="Chen S."/>
        </authorList>
    </citation>
    <scope>NUCLEOTIDE SEQUENCE [LARGE SCALE GENOMIC DNA]</scope>
    <source>
        <strain evidence="3 4">CBA1105</strain>
    </source>
</reference>
<evidence type="ECO:0000313" key="4">
    <source>
        <dbReference type="Proteomes" id="UP000296706"/>
    </source>
</evidence>
<accession>A0A4D6HG27</accession>
<dbReference type="Proteomes" id="UP000296706">
    <property type="component" value="Chromosome"/>
</dbReference>
<proteinExistence type="predicted"/>
<dbReference type="Gene3D" id="3.20.20.80">
    <property type="entry name" value="Glycosidases"/>
    <property type="match status" value="1"/>
</dbReference>
<dbReference type="GO" id="GO:0005975">
    <property type="term" value="P:carbohydrate metabolic process"/>
    <property type="evidence" value="ECO:0007669"/>
    <property type="project" value="InterPro"/>
</dbReference>
<feature type="domain" description="Glycosyl hydrolase family 13 catalytic" evidence="2">
    <location>
        <begin position="227"/>
        <end position="552"/>
    </location>
</feature>
<organism evidence="3 4">
    <name type="scientific">Halapricum salinum</name>
    <dbReference type="NCBI Taxonomy" id="1457250"/>
    <lineage>
        <taxon>Archaea</taxon>
        <taxon>Methanobacteriati</taxon>
        <taxon>Methanobacteriota</taxon>
        <taxon>Stenosarchaea group</taxon>
        <taxon>Halobacteria</taxon>
        <taxon>Halobacteriales</taxon>
        <taxon>Haloarculaceae</taxon>
        <taxon>Halapricum</taxon>
    </lineage>
</organism>
<dbReference type="AlphaFoldDB" id="A0A4D6HG27"/>
<dbReference type="SUPFAM" id="SSF51445">
    <property type="entry name" value="(Trans)glycosidases"/>
    <property type="match status" value="1"/>
</dbReference>
<dbReference type="InterPro" id="IPR006047">
    <property type="entry name" value="GH13_cat_dom"/>
</dbReference>
<feature type="region of interest" description="Disordered" evidence="1">
    <location>
        <begin position="68"/>
        <end position="124"/>
    </location>
</feature>
<name>A0A4D6HG27_9EURY</name>
<dbReference type="InterPro" id="IPR017853">
    <property type="entry name" value="GH"/>
</dbReference>
<dbReference type="PANTHER" id="PTHR10357">
    <property type="entry name" value="ALPHA-AMYLASE FAMILY MEMBER"/>
    <property type="match status" value="1"/>
</dbReference>
<dbReference type="EMBL" id="CP031310">
    <property type="protein sequence ID" value="QCC52913.1"/>
    <property type="molecule type" value="Genomic_DNA"/>
</dbReference>
<evidence type="ECO:0000256" key="1">
    <source>
        <dbReference type="SAM" id="MobiDB-lite"/>
    </source>
</evidence>
<dbReference type="SUPFAM" id="SSF51011">
    <property type="entry name" value="Glycosyl hydrolase domain"/>
    <property type="match status" value="1"/>
</dbReference>
<dbReference type="STRING" id="1457250.GCA_000755225_01106"/>
<feature type="compositionally biased region" description="Basic and acidic residues" evidence="1">
    <location>
        <begin position="1"/>
        <end position="15"/>
    </location>
</feature>
<dbReference type="Pfam" id="PF00128">
    <property type="entry name" value="Alpha-amylase"/>
    <property type="match status" value="1"/>
</dbReference>
<gene>
    <name evidence="3" type="ORF">DV733_08980</name>
</gene>
<feature type="compositionally biased region" description="Gly residues" evidence="1">
    <location>
        <begin position="92"/>
        <end position="114"/>
    </location>
</feature>